<dbReference type="InterPro" id="IPR036596">
    <property type="entry name" value="Cyt-C_aa3_sf"/>
</dbReference>
<dbReference type="SUPFAM" id="SSF81469">
    <property type="entry name" value="Bacterial aa3 type cytochrome c oxidase subunit IV"/>
    <property type="match status" value="1"/>
</dbReference>
<dbReference type="EMBL" id="JBBGZA010000001">
    <property type="protein sequence ID" value="MEJ5093312.1"/>
    <property type="molecule type" value="Genomic_DNA"/>
</dbReference>
<organism evidence="3 4">
    <name type="scientific">Sphingomonas molluscorum</name>
    <dbReference type="NCBI Taxonomy" id="418184"/>
    <lineage>
        <taxon>Bacteria</taxon>
        <taxon>Pseudomonadati</taxon>
        <taxon>Pseudomonadota</taxon>
        <taxon>Alphaproteobacteria</taxon>
        <taxon>Sphingomonadales</taxon>
        <taxon>Sphingomonadaceae</taxon>
        <taxon>Sphingomonas</taxon>
    </lineage>
</organism>
<dbReference type="RefSeq" id="WP_125962140.1">
    <property type="nucleotide sequence ID" value="NZ_BAAAEL010000010.1"/>
</dbReference>
<sequence length="41" mass="4370">MAGNGDLSAHKDTYNGFLTLVKWGTIIVLLLAALVVWLIAA</sequence>
<keyword evidence="1" id="KW-0812">Transmembrane</keyword>
<comment type="caution">
    <text evidence="3">The sequence shown here is derived from an EMBL/GenBank/DDBJ whole genome shotgun (WGS) entry which is preliminary data.</text>
</comment>
<dbReference type="Proteomes" id="UP001380365">
    <property type="component" value="Unassembled WGS sequence"/>
</dbReference>
<dbReference type="InterPro" id="IPR012422">
    <property type="entry name" value="Cyt_c_oxidase_su4_bac-aa3"/>
</dbReference>
<feature type="domain" description="Cytochrome c oxidase subunit IV bacterial aa3 type" evidence="2">
    <location>
        <begin position="2"/>
        <end position="37"/>
    </location>
</feature>
<keyword evidence="1" id="KW-1133">Transmembrane helix</keyword>
<proteinExistence type="predicted"/>
<gene>
    <name evidence="3" type="ORF">WH159_01960</name>
</gene>
<dbReference type="Pfam" id="PF07835">
    <property type="entry name" value="COX4_pro_2"/>
    <property type="match status" value="1"/>
</dbReference>
<evidence type="ECO:0000256" key="1">
    <source>
        <dbReference type="SAM" id="Phobius"/>
    </source>
</evidence>
<keyword evidence="1" id="KW-0472">Membrane</keyword>
<feature type="transmembrane region" description="Helical" evidence="1">
    <location>
        <begin position="20"/>
        <end position="40"/>
    </location>
</feature>
<name>A0ABU8Q0N8_9SPHN</name>
<evidence type="ECO:0000259" key="2">
    <source>
        <dbReference type="Pfam" id="PF07835"/>
    </source>
</evidence>
<accession>A0ABU8Q0N8</accession>
<keyword evidence="4" id="KW-1185">Reference proteome</keyword>
<protein>
    <submittedName>
        <fullName evidence="3">Aa3-type cytochrome c oxidase subunit IV</fullName>
    </submittedName>
</protein>
<evidence type="ECO:0000313" key="3">
    <source>
        <dbReference type="EMBL" id="MEJ5093312.1"/>
    </source>
</evidence>
<reference evidence="3 4" key="1">
    <citation type="submission" date="2023-12" db="EMBL/GenBank/DDBJ databases">
        <title>Gut-associated functions are favored during microbiome assembly across C. elegans life.</title>
        <authorList>
            <person name="Zimmermann J."/>
        </authorList>
    </citation>
    <scope>NUCLEOTIDE SEQUENCE [LARGE SCALE GENOMIC DNA]</scope>
    <source>
        <strain evidence="3 4">JUb134</strain>
    </source>
</reference>
<evidence type="ECO:0000313" key="4">
    <source>
        <dbReference type="Proteomes" id="UP001380365"/>
    </source>
</evidence>
<dbReference type="Gene3D" id="1.20.5.160">
    <property type="entry name" value="Bacterial aa3 type cytochrome c oxidase subunit IV"/>
    <property type="match status" value="1"/>
</dbReference>